<sequence>MLCPRCAWCVRTAVTRLDLRTLLVQSDVQRIDCVDGDHFIGVTLNGQIIDVNDSYDAEDGWREVRTDRDKVLYYVLSQVVYPDMDAPRPERFESLYALAGELDVMLLRWQEGKAVGFYTVKFAGAEVPSMRERYRMPVVDTAYVRSEYRNRGFGTEILSDVIARFPNEDIGFSKPISNGMLRSGYS</sequence>
<dbReference type="InterPro" id="IPR016181">
    <property type="entry name" value="Acyl_CoA_acyltransferase"/>
</dbReference>
<feature type="domain" description="N-acetyltransferase" evidence="1">
    <location>
        <begin position="99"/>
        <end position="168"/>
    </location>
</feature>
<protein>
    <submittedName>
        <fullName evidence="2">UPF0611 protein FAM169A</fullName>
    </submittedName>
</protein>
<dbReference type="InterPro" id="IPR029625">
    <property type="entry name" value="FAM169"/>
</dbReference>
<dbReference type="Gene3D" id="3.40.630.30">
    <property type="match status" value="1"/>
</dbReference>
<keyword evidence="3" id="KW-1185">Reference proteome</keyword>
<dbReference type="Proteomes" id="UP000008237">
    <property type="component" value="Unassembled WGS sequence"/>
</dbReference>
<dbReference type="Pfam" id="PF00583">
    <property type="entry name" value="Acetyltransf_1"/>
    <property type="match status" value="1"/>
</dbReference>
<dbReference type="PANTHER" id="PTHR22442">
    <property type="match status" value="1"/>
</dbReference>
<evidence type="ECO:0000259" key="1">
    <source>
        <dbReference type="Pfam" id="PF00583"/>
    </source>
</evidence>
<dbReference type="InParanoid" id="E2BLT8"/>
<proteinExistence type="predicted"/>
<name>E2BLT8_HARSA</name>
<dbReference type="OMA" id="FWEIADC"/>
<dbReference type="GO" id="GO:0016747">
    <property type="term" value="F:acyltransferase activity, transferring groups other than amino-acyl groups"/>
    <property type="evidence" value="ECO:0007669"/>
    <property type="project" value="InterPro"/>
</dbReference>
<organism evidence="3">
    <name type="scientific">Harpegnathos saltator</name>
    <name type="common">Jerdon's jumping ant</name>
    <dbReference type="NCBI Taxonomy" id="610380"/>
    <lineage>
        <taxon>Eukaryota</taxon>
        <taxon>Metazoa</taxon>
        <taxon>Ecdysozoa</taxon>
        <taxon>Arthropoda</taxon>
        <taxon>Hexapoda</taxon>
        <taxon>Insecta</taxon>
        <taxon>Pterygota</taxon>
        <taxon>Neoptera</taxon>
        <taxon>Endopterygota</taxon>
        <taxon>Hymenoptera</taxon>
        <taxon>Apocrita</taxon>
        <taxon>Aculeata</taxon>
        <taxon>Formicoidea</taxon>
        <taxon>Formicidae</taxon>
        <taxon>Ponerinae</taxon>
        <taxon>Ponerini</taxon>
        <taxon>Harpegnathos</taxon>
    </lineage>
</organism>
<dbReference type="InterPro" id="IPR000182">
    <property type="entry name" value="GNAT_dom"/>
</dbReference>
<evidence type="ECO:0000313" key="3">
    <source>
        <dbReference type="Proteomes" id="UP000008237"/>
    </source>
</evidence>
<gene>
    <name evidence="2" type="ORF">EAI_02241</name>
</gene>
<dbReference type="PANTHER" id="PTHR22442:SF10">
    <property type="entry name" value="N-ACETYLTRANSFERASE, GNAT FAMILY-RELATED"/>
    <property type="match status" value="1"/>
</dbReference>
<accession>E2BLT8</accession>
<dbReference type="OrthoDB" id="8954808at2759"/>
<dbReference type="STRING" id="610380.E2BLT8"/>
<reference evidence="2 3" key="1">
    <citation type="journal article" date="2010" name="Science">
        <title>Genomic comparison of the ants Camponotus floridanus and Harpegnathos saltator.</title>
        <authorList>
            <person name="Bonasio R."/>
            <person name="Zhang G."/>
            <person name="Ye C."/>
            <person name="Mutti N.S."/>
            <person name="Fang X."/>
            <person name="Qin N."/>
            <person name="Donahue G."/>
            <person name="Yang P."/>
            <person name="Li Q."/>
            <person name="Li C."/>
            <person name="Zhang P."/>
            <person name="Huang Z."/>
            <person name="Berger S.L."/>
            <person name="Reinberg D."/>
            <person name="Wang J."/>
            <person name="Liebig J."/>
        </authorList>
    </citation>
    <scope>NUCLEOTIDE SEQUENCE [LARGE SCALE GENOMIC DNA]</scope>
    <source>
        <strain evidence="2 3">R22 G/1</strain>
    </source>
</reference>
<evidence type="ECO:0000313" key="2">
    <source>
        <dbReference type="EMBL" id="EFN83422.1"/>
    </source>
</evidence>
<dbReference type="AlphaFoldDB" id="E2BLT8"/>
<dbReference type="EMBL" id="GL449036">
    <property type="protein sequence ID" value="EFN83422.1"/>
    <property type="molecule type" value="Genomic_DNA"/>
</dbReference>
<dbReference type="SUPFAM" id="SSF55729">
    <property type="entry name" value="Acyl-CoA N-acyltransferases (Nat)"/>
    <property type="match status" value="1"/>
</dbReference>